<dbReference type="InterPro" id="IPR047768">
    <property type="entry name" value="Tn5p-like"/>
</dbReference>
<dbReference type="EMBL" id="CP011025">
    <property type="protein sequence ID" value="ATC84889.1"/>
    <property type="molecule type" value="Genomic_DNA"/>
</dbReference>
<dbReference type="SUPFAM" id="SSF53098">
    <property type="entry name" value="Ribonuclease H-like"/>
    <property type="match status" value="1"/>
</dbReference>
<sequence length="457" mass="51743">MINEHTHWAKQQFGKSDLGDPRRTARLVKLASTLANEPGKPLVNITQSPADMEGAYRFIRNENIDATAIAESGFKATVEQAKSHNLLLALEDTTTLIYKHSSIRDDLGHVGRGAKQRGLLAHSVLLFAPDTKQVVGLIEQSRWSRDINTIGKREKHATTSYEEKESYKWESASRAMAERLQGQMANVISVCDREADIYEYLQYKLSEQQRFVVRSMQSRHIEEGEDKLYAFASELMSAGTKHIHIAQKGGRKARSATLDITYAPVTLKAPYNKKGHSLPVYYVGCAGRGNAENGLSWHLLTSEPVTSKEDALAIITYYEHRWLVEEYHKVWKSDGTDIESLRLQSQDNMERLVTINGFIATRILQLKFTNEQPDSPSCEQLLSPKAWKLLWLKRIKTPLPETAPNMSWAYQELAKLGGWKDTKRTGRASVKVLWQGWLKLQAILEGYDLAKSLESDL</sequence>
<name>A0A290RXJ4_9GAMM</name>
<dbReference type="KEGG" id="part:PARC_a0113"/>
<dbReference type="Proteomes" id="UP000016505">
    <property type="component" value="Chromosome I"/>
</dbReference>
<dbReference type="RefSeq" id="WP_096058042.1">
    <property type="nucleotide sequence ID" value="NZ_CP011025.1"/>
</dbReference>
<feature type="domain" description="Transposase Tn5-like N-terminal" evidence="3">
    <location>
        <begin position="6"/>
        <end position="64"/>
    </location>
</feature>
<gene>
    <name evidence="4" type="ORF">PARC_a0113</name>
</gene>
<evidence type="ECO:0008006" key="6">
    <source>
        <dbReference type="Google" id="ProtNLM"/>
    </source>
</evidence>
<dbReference type="GO" id="GO:0006313">
    <property type="term" value="P:DNA transposition"/>
    <property type="evidence" value="ECO:0007669"/>
    <property type="project" value="InterPro"/>
</dbReference>
<dbReference type="PANTHER" id="PTHR37319:SF1">
    <property type="entry name" value="TRANSPOSASE TN5 DIMERISATION DOMAIN-CONTAINING PROTEIN"/>
    <property type="match status" value="1"/>
</dbReference>
<dbReference type="InterPro" id="IPR038215">
    <property type="entry name" value="TN5-like_N_sf"/>
</dbReference>
<dbReference type="GO" id="GO:0003677">
    <property type="term" value="F:DNA binding"/>
    <property type="evidence" value="ECO:0007669"/>
    <property type="project" value="InterPro"/>
</dbReference>
<dbReference type="Pfam" id="PF01609">
    <property type="entry name" value="DDE_Tnp_1"/>
    <property type="match status" value="1"/>
</dbReference>
<dbReference type="OrthoDB" id="6448153at2"/>
<evidence type="ECO:0000259" key="3">
    <source>
        <dbReference type="Pfam" id="PF14706"/>
    </source>
</evidence>
<dbReference type="PANTHER" id="PTHR37319">
    <property type="entry name" value="TRANSPOSASE"/>
    <property type="match status" value="1"/>
</dbReference>
<dbReference type="InterPro" id="IPR014735">
    <property type="entry name" value="Transposase_Tn5-like_N"/>
</dbReference>
<evidence type="ECO:0000259" key="2">
    <source>
        <dbReference type="Pfam" id="PF01609"/>
    </source>
</evidence>
<dbReference type="InterPro" id="IPR012337">
    <property type="entry name" value="RNaseH-like_sf"/>
</dbReference>
<evidence type="ECO:0000256" key="1">
    <source>
        <dbReference type="SAM" id="MobiDB-lite"/>
    </source>
</evidence>
<feature type="domain" description="Transposase IS4-like" evidence="2">
    <location>
        <begin position="225"/>
        <end position="355"/>
    </location>
</feature>
<dbReference type="InterPro" id="IPR014737">
    <property type="entry name" value="Transposase_Tn5-like_C"/>
</dbReference>
<dbReference type="Gene3D" id="1.10.246.40">
    <property type="entry name" value="Tn5 transposase, domain 1"/>
    <property type="match status" value="1"/>
</dbReference>
<dbReference type="GO" id="GO:0004803">
    <property type="term" value="F:transposase activity"/>
    <property type="evidence" value="ECO:0007669"/>
    <property type="project" value="InterPro"/>
</dbReference>
<dbReference type="Gene3D" id="1.10.740.10">
    <property type="entry name" value="Transferase Inhibitor Protein From Tn5, Chain"/>
    <property type="match status" value="1"/>
</dbReference>
<reference evidence="4 5" key="1">
    <citation type="journal article" date="2012" name="J. Bacteriol.">
        <title>Genome sequences of type strains of seven species of the marine bacterium Pseudoalteromonas.</title>
        <authorList>
            <person name="Xie B.B."/>
            <person name="Shu Y.L."/>
            <person name="Qin Q.L."/>
            <person name="Rong J.C."/>
            <person name="Zhang X.Y."/>
            <person name="Chen X.L."/>
            <person name="Shi M."/>
            <person name="He H.L."/>
            <person name="Zhou B.C."/>
            <person name="Zhang Y.Z."/>
        </authorList>
    </citation>
    <scope>NUCLEOTIDE SEQUENCE [LARGE SCALE GENOMIC DNA]</scope>
    <source>
        <strain evidence="4 5">A 37-1-2</strain>
    </source>
</reference>
<dbReference type="NCBIfam" id="NF033590">
    <property type="entry name" value="transpos_IS4_3"/>
    <property type="match status" value="1"/>
</dbReference>
<organism evidence="4 5">
    <name type="scientific">Pseudoalteromonas arctica A 37-1-2</name>
    <dbReference type="NCBI Taxonomy" id="1117313"/>
    <lineage>
        <taxon>Bacteria</taxon>
        <taxon>Pseudomonadati</taxon>
        <taxon>Pseudomonadota</taxon>
        <taxon>Gammaproteobacteria</taxon>
        <taxon>Alteromonadales</taxon>
        <taxon>Pseudoalteromonadaceae</taxon>
        <taxon>Pseudoalteromonas</taxon>
    </lineage>
</organism>
<dbReference type="Pfam" id="PF14706">
    <property type="entry name" value="Tnp_DNA_bind"/>
    <property type="match status" value="1"/>
</dbReference>
<protein>
    <recommendedName>
        <fullName evidence="6">Transposase Tn5-like N-terminal domain-containing protein</fullName>
    </recommendedName>
</protein>
<evidence type="ECO:0000313" key="4">
    <source>
        <dbReference type="EMBL" id="ATC84889.1"/>
    </source>
</evidence>
<feature type="region of interest" description="Disordered" evidence="1">
    <location>
        <begin position="1"/>
        <end position="20"/>
    </location>
</feature>
<evidence type="ECO:0000313" key="5">
    <source>
        <dbReference type="Proteomes" id="UP000016505"/>
    </source>
</evidence>
<dbReference type="AlphaFoldDB" id="A0A290RXJ4"/>
<dbReference type="InterPro" id="IPR054836">
    <property type="entry name" value="Tn5_transposase"/>
</dbReference>
<dbReference type="InterPro" id="IPR002559">
    <property type="entry name" value="Transposase_11"/>
</dbReference>
<proteinExistence type="predicted"/>
<accession>A0A290RXJ4</accession>
<dbReference type="Gene3D" id="3.90.350.10">
    <property type="entry name" value="Transposase Inhibitor Protein From Tn5, Chain A, domain 1"/>
    <property type="match status" value="1"/>
</dbReference>